<keyword evidence="1" id="KW-0808">Transferase</keyword>
<dbReference type="PANTHER" id="PTHR43420">
    <property type="entry name" value="ACETYLTRANSFERASE"/>
    <property type="match status" value="1"/>
</dbReference>
<evidence type="ECO:0000259" key="3">
    <source>
        <dbReference type="PROSITE" id="PS51186"/>
    </source>
</evidence>
<protein>
    <submittedName>
        <fullName evidence="4">GNAT family N-acetyltransferase</fullName>
    </submittedName>
</protein>
<keyword evidence="2" id="KW-0012">Acyltransferase</keyword>
<organism evidence="4 5">
    <name type="scientific">Paenibacillus sedimenti</name>
    <dbReference type="NCBI Taxonomy" id="2770274"/>
    <lineage>
        <taxon>Bacteria</taxon>
        <taxon>Bacillati</taxon>
        <taxon>Bacillota</taxon>
        <taxon>Bacilli</taxon>
        <taxon>Bacillales</taxon>
        <taxon>Paenibacillaceae</taxon>
        <taxon>Paenibacillus</taxon>
    </lineage>
</organism>
<reference evidence="4" key="1">
    <citation type="submission" date="2020-09" db="EMBL/GenBank/DDBJ databases">
        <title>Draft Genome Sequence of Paenibacillus sp. WST5.</title>
        <authorList>
            <person name="Bao Z."/>
        </authorList>
    </citation>
    <scope>NUCLEOTIDE SEQUENCE</scope>
    <source>
        <strain evidence="4">WST5</strain>
    </source>
</reference>
<feature type="domain" description="N-acetyltransferase" evidence="3">
    <location>
        <begin position="1"/>
        <end position="135"/>
    </location>
</feature>
<comment type="caution">
    <text evidence="4">The sequence shown here is derived from an EMBL/GenBank/DDBJ whole genome shotgun (WGS) entry which is preliminary data.</text>
</comment>
<evidence type="ECO:0000313" key="4">
    <source>
        <dbReference type="EMBL" id="MBD0378945.1"/>
    </source>
</evidence>
<dbReference type="RefSeq" id="WP_188172743.1">
    <property type="nucleotide sequence ID" value="NZ_JACVVD010000001.1"/>
</dbReference>
<gene>
    <name evidence="4" type="ORF">ICC18_02265</name>
</gene>
<dbReference type="AlphaFoldDB" id="A0A926KJU6"/>
<dbReference type="SUPFAM" id="SSF55729">
    <property type="entry name" value="Acyl-CoA N-acyltransferases (Nat)"/>
    <property type="match status" value="1"/>
</dbReference>
<dbReference type="Pfam" id="PF13673">
    <property type="entry name" value="Acetyltransf_10"/>
    <property type="match status" value="1"/>
</dbReference>
<dbReference type="InterPro" id="IPR050680">
    <property type="entry name" value="YpeA/RimI_acetyltransf"/>
</dbReference>
<sequence>MSIRNITKEMAWEVRHRVMWPDKDMNYVKLKDDDEGIHYGFFAGERLVSVISLFINRHQAQFRKFATLDQEQGKGYGSKLLQYMMDEAQARGVQKIWCNARSNKTDFYARFGLKETSDIFTKDGQAYVIMEKSFANAIDS</sequence>
<dbReference type="Proteomes" id="UP000650466">
    <property type="component" value="Unassembled WGS sequence"/>
</dbReference>
<dbReference type="CDD" id="cd04301">
    <property type="entry name" value="NAT_SF"/>
    <property type="match status" value="1"/>
</dbReference>
<dbReference type="GO" id="GO:0016747">
    <property type="term" value="F:acyltransferase activity, transferring groups other than amino-acyl groups"/>
    <property type="evidence" value="ECO:0007669"/>
    <property type="project" value="InterPro"/>
</dbReference>
<evidence type="ECO:0000256" key="2">
    <source>
        <dbReference type="ARBA" id="ARBA00023315"/>
    </source>
</evidence>
<evidence type="ECO:0000313" key="5">
    <source>
        <dbReference type="Proteomes" id="UP000650466"/>
    </source>
</evidence>
<evidence type="ECO:0000256" key="1">
    <source>
        <dbReference type="ARBA" id="ARBA00022679"/>
    </source>
</evidence>
<proteinExistence type="predicted"/>
<accession>A0A926KJU6</accession>
<dbReference type="Gene3D" id="3.40.630.30">
    <property type="match status" value="1"/>
</dbReference>
<keyword evidence="5" id="KW-1185">Reference proteome</keyword>
<dbReference type="PANTHER" id="PTHR43420:SF42">
    <property type="entry name" value="N-ACETYLTRANSFERASE DOMAIN-CONTAINING PROTEIN"/>
    <property type="match status" value="1"/>
</dbReference>
<dbReference type="PROSITE" id="PS51186">
    <property type="entry name" value="GNAT"/>
    <property type="match status" value="1"/>
</dbReference>
<name>A0A926KJU6_9BACL</name>
<dbReference type="InterPro" id="IPR000182">
    <property type="entry name" value="GNAT_dom"/>
</dbReference>
<dbReference type="InterPro" id="IPR016181">
    <property type="entry name" value="Acyl_CoA_acyltransferase"/>
</dbReference>
<dbReference type="EMBL" id="JACVVD010000001">
    <property type="protein sequence ID" value="MBD0378945.1"/>
    <property type="molecule type" value="Genomic_DNA"/>
</dbReference>